<feature type="domain" description="Mycothiol-dependent maleylpyruvate isomerase metal-binding" evidence="1">
    <location>
        <begin position="16"/>
        <end position="136"/>
    </location>
</feature>
<dbReference type="NCBIfam" id="TIGR03086">
    <property type="entry name" value="TIGR03086 family metal-binding protein"/>
    <property type="match status" value="1"/>
</dbReference>
<proteinExistence type="predicted"/>
<dbReference type="RefSeq" id="WP_270689809.1">
    <property type="nucleotide sequence ID" value="NZ_JAQFWQ010000119.1"/>
</dbReference>
<evidence type="ECO:0000259" key="1">
    <source>
        <dbReference type="Pfam" id="PF11716"/>
    </source>
</evidence>
<dbReference type="InterPro" id="IPR017517">
    <property type="entry name" value="Maleyloyr_isom"/>
</dbReference>
<dbReference type="SUPFAM" id="SSF109854">
    <property type="entry name" value="DinB/YfiT-like putative metalloenzymes"/>
    <property type="match status" value="1"/>
</dbReference>
<gene>
    <name evidence="2" type="ORF">O4J56_27445</name>
</gene>
<name>A0ABT4UBQ3_9ACTN</name>
<dbReference type="EMBL" id="JAQFWQ010000119">
    <property type="protein sequence ID" value="MDA2814412.1"/>
    <property type="molecule type" value="Genomic_DNA"/>
</dbReference>
<keyword evidence="3" id="KW-1185">Reference proteome</keyword>
<protein>
    <submittedName>
        <fullName evidence="2">TIGR03086 family metal-binding protein</fullName>
    </submittedName>
</protein>
<dbReference type="InterPro" id="IPR024344">
    <property type="entry name" value="MDMPI_metal-binding"/>
</dbReference>
<comment type="caution">
    <text evidence="2">The sequence shown here is derived from an EMBL/GenBank/DDBJ whole genome shotgun (WGS) entry which is preliminary data.</text>
</comment>
<dbReference type="InterPro" id="IPR017520">
    <property type="entry name" value="CHP03086"/>
</dbReference>
<organism evidence="2 3">
    <name type="scientific">Nocardiopsis endophytica</name>
    <dbReference type="NCBI Taxonomy" id="3018445"/>
    <lineage>
        <taxon>Bacteria</taxon>
        <taxon>Bacillati</taxon>
        <taxon>Actinomycetota</taxon>
        <taxon>Actinomycetes</taxon>
        <taxon>Streptosporangiales</taxon>
        <taxon>Nocardiopsidaceae</taxon>
        <taxon>Nocardiopsis</taxon>
    </lineage>
</organism>
<dbReference type="Gene3D" id="1.20.120.450">
    <property type="entry name" value="dinb family like domain"/>
    <property type="match status" value="1"/>
</dbReference>
<dbReference type="NCBIfam" id="TIGR03083">
    <property type="entry name" value="maleylpyruvate isomerase family mycothiol-dependent enzyme"/>
    <property type="match status" value="1"/>
</dbReference>
<dbReference type="Pfam" id="PF11716">
    <property type="entry name" value="MDMPI_N"/>
    <property type="match status" value="1"/>
</dbReference>
<reference evidence="2 3" key="1">
    <citation type="submission" date="2023-01" db="EMBL/GenBank/DDBJ databases">
        <title>Draft genome sequence of Nocardiopsis sp. RSe5-2 isolated from halophytes.</title>
        <authorList>
            <person name="Duangmal K."/>
            <person name="Chantavorakit T."/>
        </authorList>
    </citation>
    <scope>NUCLEOTIDE SEQUENCE [LARGE SCALE GENOMIC DNA]</scope>
    <source>
        <strain evidence="2 3">RSe5-2</strain>
    </source>
</reference>
<evidence type="ECO:0000313" key="2">
    <source>
        <dbReference type="EMBL" id="MDA2814412.1"/>
    </source>
</evidence>
<evidence type="ECO:0000313" key="3">
    <source>
        <dbReference type="Proteomes" id="UP001527866"/>
    </source>
</evidence>
<dbReference type="Proteomes" id="UP001527866">
    <property type="component" value="Unassembled WGS sequence"/>
</dbReference>
<sequence length="196" mass="21391">MTTEPSTEHDPRPTFTRALDQAERQVAAVRPEELTGPTPCSEYDVRALLGHVVAVLHKLATAGRGGDARDIPSVIDGIADDDWAGAFARGRSELEEVWADAGRLDSMVQLPWGKLPGRTAIEAYTHEFTVHSWDIARATGRLADLDPDLAERALEGFSQFAPPEARSEEGPFSPTVQVPDDADVYTRLAAFMGRRP</sequence>
<dbReference type="InterPro" id="IPR034660">
    <property type="entry name" value="DinB/YfiT-like"/>
</dbReference>
<accession>A0ABT4UBQ3</accession>